<dbReference type="KEGG" id="cbv:U729_2392"/>
<feature type="transmembrane region" description="Helical" evidence="1">
    <location>
        <begin position="59"/>
        <end position="77"/>
    </location>
</feature>
<dbReference type="Pfam" id="PF13630">
    <property type="entry name" value="SdpI"/>
    <property type="match status" value="1"/>
</dbReference>
<feature type="transmembrane region" description="Helical" evidence="1">
    <location>
        <begin position="84"/>
        <end position="104"/>
    </location>
</feature>
<evidence type="ECO:0000313" key="2">
    <source>
        <dbReference type="EMBL" id="AIY82897.1"/>
    </source>
</evidence>
<keyword evidence="1" id="KW-1133">Transmembrane helix</keyword>
<evidence type="ECO:0000313" key="3">
    <source>
        <dbReference type="Proteomes" id="UP000030635"/>
    </source>
</evidence>
<dbReference type="eggNOG" id="COG5658">
    <property type="taxonomic scope" value="Bacteria"/>
</dbReference>
<dbReference type="AlphaFoldDB" id="A0A0A7FTG7"/>
<accession>A0A0A7FTG7</accession>
<keyword evidence="1" id="KW-0812">Transmembrane</keyword>
<feature type="transmembrane region" description="Helical" evidence="1">
    <location>
        <begin position="5"/>
        <end position="23"/>
    </location>
</feature>
<dbReference type="InterPro" id="IPR025962">
    <property type="entry name" value="SdpI/YhfL"/>
</dbReference>
<protein>
    <submittedName>
        <fullName evidence="2">SdpI/YhfL family protein</fullName>
    </submittedName>
</protein>
<reference evidence="2 3" key="1">
    <citation type="journal article" date="2015" name="Infect. Genet. Evol.">
        <title>Genomic sequences of six botulinum neurotoxin-producing strains representing three clostridial species illustrate the mobility and diversity of botulinum neurotoxin genes.</title>
        <authorList>
            <person name="Smith T.J."/>
            <person name="Hill K.K."/>
            <person name="Xie G."/>
            <person name="Foley B.T."/>
            <person name="Williamson C.H."/>
            <person name="Foster J.T."/>
            <person name="Johnson S.L."/>
            <person name="Chertkov O."/>
            <person name="Teshima H."/>
            <person name="Gibbons H.S."/>
            <person name="Johnsky L.A."/>
            <person name="Karavis M.A."/>
            <person name="Smith L.A."/>
        </authorList>
    </citation>
    <scope>NUCLEOTIDE SEQUENCE [LARGE SCALE GENOMIC DNA]</scope>
    <source>
        <strain evidence="2">Sullivan</strain>
    </source>
</reference>
<dbReference type="STRING" id="1561.NPD11_630"/>
<dbReference type="RefSeq" id="WP_039315286.1">
    <property type="nucleotide sequence ID" value="NZ_CP006905.1"/>
</dbReference>
<name>A0A0A7FTG7_9CLOT</name>
<organism evidence="2 3">
    <name type="scientific">Clostridium baratii str. Sullivan</name>
    <dbReference type="NCBI Taxonomy" id="1415775"/>
    <lineage>
        <taxon>Bacteria</taxon>
        <taxon>Bacillati</taxon>
        <taxon>Bacillota</taxon>
        <taxon>Clostridia</taxon>
        <taxon>Eubacteriales</taxon>
        <taxon>Clostridiaceae</taxon>
        <taxon>Clostridium</taxon>
    </lineage>
</organism>
<dbReference type="Proteomes" id="UP000030635">
    <property type="component" value="Chromosome"/>
</dbReference>
<evidence type="ECO:0000256" key="1">
    <source>
        <dbReference type="SAM" id="Phobius"/>
    </source>
</evidence>
<keyword evidence="3" id="KW-1185">Reference proteome</keyword>
<gene>
    <name evidence="2" type="ORF">U729_2392</name>
</gene>
<proteinExistence type="predicted"/>
<keyword evidence="1" id="KW-0472">Membrane</keyword>
<sequence length="113" mass="13076">MNIIYWFISLVVPFTMIFMGQILERNPPKEINDFYGYRTKRSKKSQKAWDYAQVECGNTWFKFGIGLLIIAIILNLCIPIKIEILSVVNIVIGVCALIATIPYVENKLKKNFE</sequence>
<dbReference type="OrthoDB" id="3173919at2"/>
<dbReference type="EMBL" id="CP006905">
    <property type="protein sequence ID" value="AIY82897.1"/>
    <property type="molecule type" value="Genomic_DNA"/>
</dbReference>
<dbReference type="HOGENOM" id="CLU_155106_0_0_9"/>